<accession>A0A381NNM2</accession>
<dbReference type="Pfam" id="PF05960">
    <property type="entry name" value="DUF885"/>
    <property type="match status" value="1"/>
</dbReference>
<sequence>MYAWFNSAFSTVILTLFLVVSSVSSANPAGKGAAAEVVQRGESYADLVAMFEEFRASGDATNSAGVPDYSAPAVAERYQVLQQFRERLATFDIAAWPIWQQVDYHLVRAEMNAVEFHHRVHKPWARDPGFYSIRGGDAGASIEAETFTRPLFELEPPFSADEKARYQATLRAIPGIYEQARSNLTEAAGDLAVLAIRNAESDARSYDRIAQRLQDAHSDLVPDARAAGQAVRDYAAWLAANLDDMTAPAGIGKDNYSWWMRNVQLSPWGWEESNDIIQREYDRIITFLKLEEQRNRDLPILEVDMTEREYEASVYEALHAVVEFLHDEKIMTIDDWVNPTDYTGFETLEELDERIAREGGGRDERFLPENSSIDTKVRQREMLPGETHEFIGHMLDFQRQERLTKSPIRSAGRRYNMDSMRTEGWAVALEELLMQAGVLDDRPRKGREMEYLMNASHMSLSIPDMKMHANEINLEEARHLCAEIMPRGWSSPEENMVWFEMQSNIRNPGGFHSNVVTGKAYFMKLFRERAQELGEEFVLRDFIDEFLESGIIPMSLIRWEMTGNSDDIVLVTEDLPSR</sequence>
<gene>
    <name evidence="1" type="ORF">METZ01_LOCUS9005</name>
</gene>
<dbReference type="InterPro" id="IPR010281">
    <property type="entry name" value="DUF885"/>
</dbReference>
<dbReference type="AlphaFoldDB" id="A0A381NNM2"/>
<protein>
    <recommendedName>
        <fullName evidence="2">DUF885 domain-containing protein</fullName>
    </recommendedName>
</protein>
<reference evidence="1" key="1">
    <citation type="submission" date="2018-05" db="EMBL/GenBank/DDBJ databases">
        <authorList>
            <person name="Lanie J.A."/>
            <person name="Ng W.-L."/>
            <person name="Kazmierczak K.M."/>
            <person name="Andrzejewski T.M."/>
            <person name="Davidsen T.M."/>
            <person name="Wayne K.J."/>
            <person name="Tettelin H."/>
            <person name="Glass J.I."/>
            <person name="Rusch D."/>
            <person name="Podicherti R."/>
            <person name="Tsui H.-C.T."/>
            <person name="Winkler M.E."/>
        </authorList>
    </citation>
    <scope>NUCLEOTIDE SEQUENCE</scope>
</reference>
<name>A0A381NNM2_9ZZZZ</name>
<proteinExistence type="predicted"/>
<evidence type="ECO:0008006" key="2">
    <source>
        <dbReference type="Google" id="ProtNLM"/>
    </source>
</evidence>
<dbReference type="EMBL" id="UINC01000483">
    <property type="protein sequence ID" value="SUZ56151.1"/>
    <property type="molecule type" value="Genomic_DNA"/>
</dbReference>
<evidence type="ECO:0000313" key="1">
    <source>
        <dbReference type="EMBL" id="SUZ56151.1"/>
    </source>
</evidence>
<organism evidence="1">
    <name type="scientific">marine metagenome</name>
    <dbReference type="NCBI Taxonomy" id="408172"/>
    <lineage>
        <taxon>unclassified sequences</taxon>
        <taxon>metagenomes</taxon>
        <taxon>ecological metagenomes</taxon>
    </lineage>
</organism>